<evidence type="ECO:0000313" key="2">
    <source>
        <dbReference type="EMBL" id="KAH7148216.1"/>
    </source>
</evidence>
<dbReference type="Pfam" id="PF07985">
    <property type="entry name" value="SRR1"/>
    <property type="match status" value="1"/>
</dbReference>
<dbReference type="PANTHER" id="PTHR42080:SF3">
    <property type="entry name" value="SRR1-LIKE DOMAIN-CONTAINING PROTEIN"/>
    <property type="match status" value="1"/>
</dbReference>
<protein>
    <recommendedName>
        <fullName evidence="1">SRR1-like domain-containing protein</fullName>
    </recommendedName>
</protein>
<dbReference type="InterPro" id="IPR012942">
    <property type="entry name" value="SRR1-like"/>
</dbReference>
<dbReference type="OrthoDB" id="5230585at2759"/>
<proteinExistence type="predicted"/>
<dbReference type="PANTHER" id="PTHR42080">
    <property type="entry name" value="SRR1 DOMAIN-CONTAINING PROTEIN"/>
    <property type="match status" value="1"/>
</dbReference>
<comment type="caution">
    <text evidence="2">The sequence shown here is derived from an EMBL/GenBank/DDBJ whole genome shotgun (WGS) entry which is preliminary data.</text>
</comment>
<evidence type="ECO:0000313" key="3">
    <source>
        <dbReference type="Proteomes" id="UP000738349"/>
    </source>
</evidence>
<dbReference type="EMBL" id="JAGMUV010000007">
    <property type="protein sequence ID" value="KAH7148216.1"/>
    <property type="molecule type" value="Genomic_DNA"/>
</dbReference>
<reference evidence="2" key="1">
    <citation type="journal article" date="2021" name="Nat. Commun.">
        <title>Genetic determinants of endophytism in the Arabidopsis root mycobiome.</title>
        <authorList>
            <person name="Mesny F."/>
            <person name="Miyauchi S."/>
            <person name="Thiergart T."/>
            <person name="Pickel B."/>
            <person name="Atanasova L."/>
            <person name="Karlsson M."/>
            <person name="Huettel B."/>
            <person name="Barry K.W."/>
            <person name="Haridas S."/>
            <person name="Chen C."/>
            <person name="Bauer D."/>
            <person name="Andreopoulos W."/>
            <person name="Pangilinan J."/>
            <person name="LaButti K."/>
            <person name="Riley R."/>
            <person name="Lipzen A."/>
            <person name="Clum A."/>
            <person name="Drula E."/>
            <person name="Henrissat B."/>
            <person name="Kohler A."/>
            <person name="Grigoriev I.V."/>
            <person name="Martin F.M."/>
            <person name="Hacquard S."/>
        </authorList>
    </citation>
    <scope>NUCLEOTIDE SEQUENCE</scope>
    <source>
        <strain evidence="2">MPI-CAGE-AT-0147</strain>
    </source>
</reference>
<name>A0A9P9EX94_9HYPO</name>
<organism evidence="2 3">
    <name type="scientific">Dactylonectria macrodidyma</name>
    <dbReference type="NCBI Taxonomy" id="307937"/>
    <lineage>
        <taxon>Eukaryota</taxon>
        <taxon>Fungi</taxon>
        <taxon>Dikarya</taxon>
        <taxon>Ascomycota</taxon>
        <taxon>Pezizomycotina</taxon>
        <taxon>Sordariomycetes</taxon>
        <taxon>Hypocreomycetidae</taxon>
        <taxon>Hypocreales</taxon>
        <taxon>Nectriaceae</taxon>
        <taxon>Dactylonectria</taxon>
    </lineage>
</organism>
<dbReference type="Proteomes" id="UP000738349">
    <property type="component" value="Unassembled WGS sequence"/>
</dbReference>
<keyword evidence="3" id="KW-1185">Reference proteome</keyword>
<evidence type="ECO:0000259" key="1">
    <source>
        <dbReference type="Pfam" id="PF07985"/>
    </source>
</evidence>
<gene>
    <name evidence="2" type="ORF">EDB81DRAFT_457776</name>
</gene>
<feature type="domain" description="SRR1-like" evidence="1">
    <location>
        <begin position="94"/>
        <end position="288"/>
    </location>
</feature>
<dbReference type="AlphaFoldDB" id="A0A9P9EX94"/>
<accession>A0A9P9EX94</accession>
<sequence length="292" mass="32467">MSRVTILSFHSYQDIVYEAEGGVFDTGSDQDESELSYYSDEERARDNFSCALAVAWTQETEFLSIDYLELKSAWDEAWNNWSQSSVCHELTDVFRRCNHMPKATKIVCFGLGSLEGFPGSTDLHIPADCDGLPCRSAMTQHAAALSIAAVVGEMLGTAPLSVIAQEPVYSPVAKRLLTELGIEVVEGYGSLAFTQVDDDAIVVACAPDIPVKQVVADIARPAAMVWNLVLPAKEGEPEWLFDLSGSIEMMHSPWSTDEDSPRTRKLVKDYVQYEFPAERERFSDMAIYIRKD</sequence>